<dbReference type="AlphaFoldDB" id="A0A1Q2MAK8"/>
<dbReference type="Proteomes" id="UP000188181">
    <property type="component" value="Chromosome"/>
</dbReference>
<dbReference type="EMBL" id="CP019646">
    <property type="protein sequence ID" value="AQQ69716.1"/>
    <property type="molecule type" value="Genomic_DNA"/>
</dbReference>
<accession>A0A1Q2MAK8</accession>
<name>A0A1Q2MAK8_9BACT</name>
<dbReference type="KEGG" id="pbas:SMSP2_00046"/>
<dbReference type="RefSeq" id="WP_186804771.1">
    <property type="nucleotide sequence ID" value="NZ_CP019646.1"/>
</dbReference>
<reference evidence="3" key="1">
    <citation type="submission" date="2017-02" db="EMBL/GenBank/DDBJ databases">
        <title>Comparative genomics and description of representatives of a novel lineage of planctomycetes thriving in anoxic sediments.</title>
        <authorList>
            <person name="Spring S."/>
            <person name="Bunk B."/>
            <person name="Sproer C."/>
        </authorList>
    </citation>
    <scope>NUCLEOTIDE SEQUENCE [LARGE SCALE GENOMIC DNA]</scope>
    <source>
        <strain evidence="3">SM-Chi-D1</strain>
    </source>
</reference>
<evidence type="ECO:0000256" key="1">
    <source>
        <dbReference type="SAM" id="Phobius"/>
    </source>
</evidence>
<gene>
    <name evidence="2" type="ORF">SMSP2_00046</name>
</gene>
<keyword evidence="1" id="KW-1133">Transmembrane helix</keyword>
<evidence type="ECO:0000313" key="2">
    <source>
        <dbReference type="EMBL" id="AQQ69716.1"/>
    </source>
</evidence>
<keyword evidence="1" id="KW-0472">Membrane</keyword>
<feature type="transmembrane region" description="Helical" evidence="1">
    <location>
        <begin position="7"/>
        <end position="29"/>
    </location>
</feature>
<dbReference type="InterPro" id="IPR054615">
    <property type="entry name" value="Symport_access"/>
</dbReference>
<dbReference type="NCBIfam" id="NF045580">
    <property type="entry name" value="symport_access"/>
    <property type="match status" value="1"/>
</dbReference>
<evidence type="ECO:0000313" key="3">
    <source>
        <dbReference type="Proteomes" id="UP000188181"/>
    </source>
</evidence>
<proteinExistence type="predicted"/>
<dbReference type="STRING" id="1851148.SMSP2_00046"/>
<keyword evidence="1" id="KW-0812">Transmembrane</keyword>
<protein>
    <submittedName>
        <fullName evidence="2">Uncharacterized protein</fullName>
    </submittedName>
</protein>
<organism evidence="2 3">
    <name type="scientific">Limihaloglobus sulfuriphilus</name>
    <dbReference type="NCBI Taxonomy" id="1851148"/>
    <lineage>
        <taxon>Bacteria</taxon>
        <taxon>Pseudomonadati</taxon>
        <taxon>Planctomycetota</taxon>
        <taxon>Phycisphaerae</taxon>
        <taxon>Sedimentisphaerales</taxon>
        <taxon>Sedimentisphaeraceae</taxon>
        <taxon>Limihaloglobus</taxon>
    </lineage>
</organism>
<sequence>MFGLEDAGILAAYLLCIVSCLIGVAYGIINWNKGAEPLNAADIEWAHGQKEADEEI</sequence>
<keyword evidence="3" id="KW-1185">Reference proteome</keyword>